<dbReference type="PROSITE" id="PS51201">
    <property type="entry name" value="RCK_N"/>
    <property type="match status" value="1"/>
</dbReference>
<keyword evidence="2" id="KW-0472">Membrane</keyword>
<dbReference type="STRING" id="1121448.DGI_2791"/>
<evidence type="ECO:0000256" key="2">
    <source>
        <dbReference type="SAM" id="Phobius"/>
    </source>
</evidence>
<organism evidence="5 6">
    <name type="scientific">Megalodesulfovibrio gigas (strain ATCC 19364 / DSM 1382 / NCIMB 9332 / VKM B-1759)</name>
    <name type="common">Desulfovibrio gigas</name>
    <dbReference type="NCBI Taxonomy" id="1121448"/>
    <lineage>
        <taxon>Bacteria</taxon>
        <taxon>Pseudomonadati</taxon>
        <taxon>Thermodesulfobacteriota</taxon>
        <taxon>Desulfovibrionia</taxon>
        <taxon>Desulfovibrionales</taxon>
        <taxon>Desulfovibrionaceae</taxon>
        <taxon>Megalodesulfovibrio</taxon>
    </lineage>
</organism>
<keyword evidence="2" id="KW-0812">Transmembrane</keyword>
<dbReference type="SUPFAM" id="SSF81324">
    <property type="entry name" value="Voltage-gated potassium channels"/>
    <property type="match status" value="1"/>
</dbReference>
<dbReference type="AlphaFoldDB" id="T2GD60"/>
<dbReference type="PANTHER" id="PTHR43833">
    <property type="entry name" value="POTASSIUM CHANNEL PROTEIN 2-RELATED-RELATED"/>
    <property type="match status" value="1"/>
</dbReference>
<evidence type="ECO:0000313" key="6">
    <source>
        <dbReference type="Proteomes" id="UP000016587"/>
    </source>
</evidence>
<keyword evidence="6" id="KW-1185">Reference proteome</keyword>
<evidence type="ECO:0000313" key="5">
    <source>
        <dbReference type="EMBL" id="AGW14520.1"/>
    </source>
</evidence>
<feature type="transmembrane region" description="Helical" evidence="2">
    <location>
        <begin position="21"/>
        <end position="42"/>
    </location>
</feature>
<dbReference type="EMBL" id="CP006585">
    <property type="protein sequence ID" value="AGW14520.1"/>
    <property type="molecule type" value="Genomic_DNA"/>
</dbReference>
<sequence>MKSITPPDLRYSRLHARLGEFWPIVAGSAALAIIFATSVSFYMSFEEWDFWDSFYMTVITLSSVGFQEVRPLSQEARIFTSFLIFGGVGSFAFLAGSAAQLLVEGRINQLLGRRRVQKAIDRLENHFIICGYGRIGSIVAREIMREGHPLVVIEQDPDIIRRLELDNVLHLAGDATSDELLLAAGLTRARSLITALTQEAANVYVVLTARQLNPDIVIVSRADQESHISRLERAGADRVVLPHTIGGLRMAQSVLKPSVVNFIDMAVQGGLDLQMEELRIGPHSSLIGKNLIESQIRPRFNLIIIGIKHADEEMRFNPAPDAVINVGDRLLCIGKPENFLQIQEIL</sequence>
<dbReference type="KEGG" id="dgg:DGI_2791"/>
<dbReference type="Proteomes" id="UP000016587">
    <property type="component" value="Chromosome"/>
</dbReference>
<dbReference type="RefSeq" id="WP_021761546.1">
    <property type="nucleotide sequence ID" value="NC_022444.1"/>
</dbReference>
<dbReference type="Pfam" id="PF07885">
    <property type="entry name" value="Ion_trans_2"/>
    <property type="match status" value="1"/>
</dbReference>
<reference evidence="6" key="2">
    <citation type="submission" date="2013-07" db="EMBL/GenBank/DDBJ databases">
        <authorList>
            <person name="Morais-Silva F.O."/>
            <person name="Rezende A.M."/>
            <person name="Pimentel C."/>
            <person name="Resende D.M."/>
            <person name="Santos C.I."/>
            <person name="Clemente C."/>
            <person name="de Oliveira L.M."/>
            <person name="da Silva S.M."/>
            <person name="Costa D.A."/>
            <person name="Varela-Raposo A."/>
            <person name="Horacio E.C.A."/>
            <person name="Matos M."/>
            <person name="Flores O."/>
            <person name="Ruiz J.C."/>
            <person name="Rodrigues-Pousada C."/>
        </authorList>
    </citation>
    <scope>NUCLEOTIDE SEQUENCE [LARGE SCALE GENOMIC DNA]</scope>
    <source>
        <strain evidence="6">ATCC 19364 / DSM 1382 / NCIMB 9332 / VKM B-1759</strain>
    </source>
</reference>
<gene>
    <name evidence="5" type="ORF">DGI_2791</name>
</gene>
<feature type="transmembrane region" description="Helical" evidence="2">
    <location>
        <begin position="78"/>
        <end position="103"/>
    </location>
</feature>
<dbReference type="InterPro" id="IPR036291">
    <property type="entry name" value="NAD(P)-bd_dom_sf"/>
</dbReference>
<dbReference type="PANTHER" id="PTHR43833:SF9">
    <property type="entry name" value="POTASSIUM CHANNEL PROTEIN YUGO-RELATED"/>
    <property type="match status" value="1"/>
</dbReference>
<feature type="domain" description="RCK N-terminal" evidence="3">
    <location>
        <begin position="124"/>
        <end position="241"/>
    </location>
</feature>
<evidence type="ECO:0000256" key="1">
    <source>
        <dbReference type="ARBA" id="ARBA00004651"/>
    </source>
</evidence>
<dbReference type="GO" id="GO:0005886">
    <property type="term" value="C:plasma membrane"/>
    <property type="evidence" value="ECO:0007669"/>
    <property type="project" value="UniProtKB-SubCell"/>
</dbReference>
<dbReference type="Gene3D" id="3.40.50.720">
    <property type="entry name" value="NAD(P)-binding Rossmann-like Domain"/>
    <property type="match status" value="1"/>
</dbReference>
<comment type="subcellular location">
    <subcellularLocation>
        <location evidence="1">Cell membrane</location>
        <topology evidence="1">Multi-pass membrane protein</topology>
    </subcellularLocation>
</comment>
<dbReference type="PATRIC" id="fig|1121448.10.peg.2754"/>
<dbReference type="OrthoDB" id="9781411at2"/>
<dbReference type="Gene3D" id="3.30.70.1450">
    <property type="entry name" value="Regulator of K+ conductance, C-terminal domain"/>
    <property type="match status" value="1"/>
</dbReference>
<dbReference type="GO" id="GO:0008324">
    <property type="term" value="F:monoatomic cation transmembrane transporter activity"/>
    <property type="evidence" value="ECO:0007669"/>
    <property type="project" value="InterPro"/>
</dbReference>
<dbReference type="eggNOG" id="COG1226">
    <property type="taxonomic scope" value="Bacteria"/>
</dbReference>
<proteinExistence type="predicted"/>
<dbReference type="InterPro" id="IPR036721">
    <property type="entry name" value="RCK_C_sf"/>
</dbReference>
<evidence type="ECO:0000259" key="4">
    <source>
        <dbReference type="PROSITE" id="PS51202"/>
    </source>
</evidence>
<feature type="transmembrane region" description="Helical" evidence="2">
    <location>
        <begin position="48"/>
        <end position="66"/>
    </location>
</feature>
<dbReference type="Pfam" id="PF02080">
    <property type="entry name" value="TrkA_C"/>
    <property type="match status" value="1"/>
</dbReference>
<dbReference type="HOGENOM" id="CLU_050982_0_1_7"/>
<evidence type="ECO:0000259" key="3">
    <source>
        <dbReference type="PROSITE" id="PS51201"/>
    </source>
</evidence>
<accession>T2GD60</accession>
<dbReference type="Pfam" id="PF02254">
    <property type="entry name" value="TrkA_N"/>
    <property type="match status" value="1"/>
</dbReference>
<dbReference type="Gene3D" id="1.10.287.70">
    <property type="match status" value="1"/>
</dbReference>
<dbReference type="GO" id="GO:0006813">
    <property type="term" value="P:potassium ion transport"/>
    <property type="evidence" value="ECO:0007669"/>
    <property type="project" value="InterPro"/>
</dbReference>
<dbReference type="PROSITE" id="PS51202">
    <property type="entry name" value="RCK_C"/>
    <property type="match status" value="1"/>
</dbReference>
<reference evidence="5 6" key="1">
    <citation type="journal article" date="2013" name="J. Bacteriol.">
        <title>Roles of HynAB and Ech, the only two hydrogenases found in the model sulfate reducer Desulfovibrio gigas.</title>
        <authorList>
            <person name="Morais-Silva F.O."/>
            <person name="Santos C.I."/>
            <person name="Rodrigues R."/>
            <person name="Pereira I.A."/>
            <person name="Rodrigues-Pousada C."/>
        </authorList>
    </citation>
    <scope>NUCLEOTIDE SEQUENCE [LARGE SCALE GENOMIC DNA]</scope>
    <source>
        <strain evidence="6">ATCC 19364 / DSM 1382 / NCIMB 9332 / VKM B-1759</strain>
    </source>
</reference>
<dbReference type="SUPFAM" id="SSF51735">
    <property type="entry name" value="NAD(P)-binding Rossmann-fold domains"/>
    <property type="match status" value="1"/>
</dbReference>
<feature type="domain" description="RCK C-terminal" evidence="4">
    <location>
        <begin position="263"/>
        <end position="346"/>
    </location>
</feature>
<dbReference type="InterPro" id="IPR050721">
    <property type="entry name" value="Trk_Ktr_HKT_K-transport"/>
</dbReference>
<keyword evidence="2" id="KW-1133">Transmembrane helix</keyword>
<name>T2GD60_MEGG1</name>
<dbReference type="InterPro" id="IPR003148">
    <property type="entry name" value="RCK_N"/>
</dbReference>
<dbReference type="InterPro" id="IPR006037">
    <property type="entry name" value="RCK_C"/>
</dbReference>
<dbReference type="InterPro" id="IPR013099">
    <property type="entry name" value="K_chnl_dom"/>
</dbReference>
<protein>
    <submittedName>
        <fullName evidence="5">Putative TrkA-N domain protein</fullName>
    </submittedName>
</protein>
<dbReference type="SUPFAM" id="SSF116726">
    <property type="entry name" value="TrkA C-terminal domain-like"/>
    <property type="match status" value="1"/>
</dbReference>